<evidence type="ECO:0000256" key="1">
    <source>
        <dbReference type="SAM" id="MobiDB-lite"/>
    </source>
</evidence>
<dbReference type="Gramene" id="rna-AYBTSS11_LOCUS27143">
    <property type="protein sequence ID" value="CAJ1975053.1"/>
    <property type="gene ID" value="gene-AYBTSS11_LOCUS27143"/>
</dbReference>
<dbReference type="AlphaFoldDB" id="A0AA86VTU7"/>
<organism evidence="2 3">
    <name type="scientific">Sphenostylis stenocarpa</name>
    <dbReference type="NCBI Taxonomy" id="92480"/>
    <lineage>
        <taxon>Eukaryota</taxon>
        <taxon>Viridiplantae</taxon>
        <taxon>Streptophyta</taxon>
        <taxon>Embryophyta</taxon>
        <taxon>Tracheophyta</taxon>
        <taxon>Spermatophyta</taxon>
        <taxon>Magnoliopsida</taxon>
        <taxon>eudicotyledons</taxon>
        <taxon>Gunneridae</taxon>
        <taxon>Pentapetalae</taxon>
        <taxon>rosids</taxon>
        <taxon>fabids</taxon>
        <taxon>Fabales</taxon>
        <taxon>Fabaceae</taxon>
        <taxon>Papilionoideae</taxon>
        <taxon>50 kb inversion clade</taxon>
        <taxon>NPAAA clade</taxon>
        <taxon>indigoferoid/millettioid clade</taxon>
        <taxon>Phaseoleae</taxon>
        <taxon>Sphenostylis</taxon>
    </lineage>
</organism>
<feature type="region of interest" description="Disordered" evidence="1">
    <location>
        <begin position="1"/>
        <end position="53"/>
    </location>
</feature>
<dbReference type="EMBL" id="OY731406">
    <property type="protein sequence ID" value="CAJ1975053.1"/>
    <property type="molecule type" value="Genomic_DNA"/>
</dbReference>
<reference evidence="2" key="1">
    <citation type="submission" date="2023-10" db="EMBL/GenBank/DDBJ databases">
        <authorList>
            <person name="Domelevo Entfellner J.-B."/>
        </authorList>
    </citation>
    <scope>NUCLEOTIDE SEQUENCE</scope>
</reference>
<name>A0AA86VTU7_9FABA</name>
<evidence type="ECO:0000313" key="2">
    <source>
        <dbReference type="EMBL" id="CAJ1975053.1"/>
    </source>
</evidence>
<proteinExistence type="predicted"/>
<feature type="compositionally biased region" description="Polar residues" evidence="1">
    <location>
        <begin position="11"/>
        <end position="25"/>
    </location>
</feature>
<gene>
    <name evidence="2" type="ORF">AYBTSS11_LOCUS27143</name>
</gene>
<keyword evidence="3" id="KW-1185">Reference proteome</keyword>
<protein>
    <submittedName>
        <fullName evidence="2">Uncharacterized protein</fullName>
    </submittedName>
</protein>
<dbReference type="Proteomes" id="UP001189624">
    <property type="component" value="Chromosome 9"/>
</dbReference>
<sequence>TRLIKRHNQKSTKSPSGSSPNQEAQSIREFKIPRGFPPKKKPKIKNPRQKPDG</sequence>
<feature type="non-terminal residue" evidence="2">
    <location>
        <position position="1"/>
    </location>
</feature>
<feature type="compositionally biased region" description="Basic residues" evidence="1">
    <location>
        <begin position="37"/>
        <end position="53"/>
    </location>
</feature>
<accession>A0AA86VTU7</accession>
<feature type="compositionally biased region" description="Basic residues" evidence="1">
    <location>
        <begin position="1"/>
        <end position="10"/>
    </location>
</feature>
<evidence type="ECO:0000313" key="3">
    <source>
        <dbReference type="Proteomes" id="UP001189624"/>
    </source>
</evidence>